<evidence type="ECO:0000256" key="3">
    <source>
        <dbReference type="ARBA" id="ARBA00022448"/>
    </source>
</evidence>
<evidence type="ECO:0000256" key="6">
    <source>
        <dbReference type="ARBA" id="ARBA00022692"/>
    </source>
</evidence>
<reference evidence="12 13" key="1">
    <citation type="submission" date="2024-01" db="EMBL/GenBank/DDBJ databases">
        <title>Pedobacter sp. nov., isolated from fresh soil.</title>
        <authorList>
            <person name="Le N.T.T."/>
        </authorList>
    </citation>
    <scope>NUCLEOTIDE SEQUENCE [LARGE SCALE GENOMIC DNA]</scope>
    <source>
        <strain evidence="12 13">KR3-3</strain>
    </source>
</reference>
<evidence type="ECO:0000256" key="1">
    <source>
        <dbReference type="ARBA" id="ARBA00004383"/>
    </source>
</evidence>
<feature type="domain" description="TonB C-terminal" evidence="11">
    <location>
        <begin position="201"/>
        <end position="291"/>
    </location>
</feature>
<dbReference type="Proteomes" id="UP001336835">
    <property type="component" value="Unassembled WGS sequence"/>
</dbReference>
<keyword evidence="13" id="KW-1185">Reference proteome</keyword>
<protein>
    <submittedName>
        <fullName evidence="12">TonB family protein</fullName>
    </submittedName>
</protein>
<evidence type="ECO:0000256" key="9">
    <source>
        <dbReference type="ARBA" id="ARBA00023136"/>
    </source>
</evidence>
<proteinExistence type="inferred from homology"/>
<name>A0ABU7IAS9_9SPHI</name>
<dbReference type="SUPFAM" id="SSF82185">
    <property type="entry name" value="Histone H3 K4-specific methyltransferase SET7/9 N-terminal domain"/>
    <property type="match status" value="1"/>
</dbReference>
<dbReference type="InterPro" id="IPR037682">
    <property type="entry name" value="TonB_C"/>
</dbReference>
<gene>
    <name evidence="12" type="ORF">VRU48_15735</name>
</gene>
<sequence>MKKLFLLALLVYSTGLFAQTDTTVVYVDVKNRTVTRLKDAVLIYKAYQKDSTSYVVSTHNKFDEILTKTTYADVALTIRNGSYIEYKHGRPSLKGMYANNLRTGVFINYDTLGKATETRSFVNDLLNGPYYLYSNNGTVVKTGIYKNDKKIGDWFTYYDDGKLAMNEKYDDDSKLVNALYLDSLGNKTTREMIEMPPSFPGGVDKFYQFLGEKIRYPSVAAYRGITGTVIVSFVITETGKLENIKIGQSLEPSLDEEALRVVRLSPKWIPGKMGGKIVRVNYTIPIKFSIR</sequence>
<dbReference type="PANTHER" id="PTHR33446">
    <property type="entry name" value="PROTEIN TONB-RELATED"/>
    <property type="match status" value="1"/>
</dbReference>
<keyword evidence="5" id="KW-0997">Cell inner membrane</keyword>
<keyword evidence="6" id="KW-0812">Transmembrane</keyword>
<dbReference type="InterPro" id="IPR051045">
    <property type="entry name" value="TonB-dependent_transducer"/>
</dbReference>
<keyword evidence="10" id="KW-0732">Signal</keyword>
<evidence type="ECO:0000256" key="10">
    <source>
        <dbReference type="SAM" id="SignalP"/>
    </source>
</evidence>
<evidence type="ECO:0000256" key="4">
    <source>
        <dbReference type="ARBA" id="ARBA00022475"/>
    </source>
</evidence>
<feature type="chain" id="PRO_5046394590" evidence="10">
    <location>
        <begin position="19"/>
        <end position="291"/>
    </location>
</feature>
<organism evidence="12 13">
    <name type="scientific">Pedobacter albus</name>
    <dbReference type="NCBI Taxonomy" id="3113905"/>
    <lineage>
        <taxon>Bacteria</taxon>
        <taxon>Pseudomonadati</taxon>
        <taxon>Bacteroidota</taxon>
        <taxon>Sphingobacteriia</taxon>
        <taxon>Sphingobacteriales</taxon>
        <taxon>Sphingobacteriaceae</taxon>
        <taxon>Pedobacter</taxon>
    </lineage>
</organism>
<dbReference type="NCBIfam" id="TIGR01352">
    <property type="entry name" value="tonB_Cterm"/>
    <property type="match status" value="1"/>
</dbReference>
<dbReference type="Gene3D" id="3.90.930.1">
    <property type="match status" value="1"/>
</dbReference>
<evidence type="ECO:0000256" key="8">
    <source>
        <dbReference type="ARBA" id="ARBA00022989"/>
    </source>
</evidence>
<evidence type="ECO:0000256" key="5">
    <source>
        <dbReference type="ARBA" id="ARBA00022519"/>
    </source>
</evidence>
<dbReference type="PANTHER" id="PTHR33446:SF2">
    <property type="entry name" value="PROTEIN TONB"/>
    <property type="match status" value="1"/>
</dbReference>
<dbReference type="PROSITE" id="PS52015">
    <property type="entry name" value="TONB_CTD"/>
    <property type="match status" value="1"/>
</dbReference>
<evidence type="ECO:0000313" key="13">
    <source>
        <dbReference type="Proteomes" id="UP001336835"/>
    </source>
</evidence>
<evidence type="ECO:0000256" key="7">
    <source>
        <dbReference type="ARBA" id="ARBA00022927"/>
    </source>
</evidence>
<feature type="signal peptide" evidence="10">
    <location>
        <begin position="1"/>
        <end position="18"/>
    </location>
</feature>
<comment type="similarity">
    <text evidence="2">Belongs to the TonB family.</text>
</comment>
<evidence type="ECO:0000256" key="2">
    <source>
        <dbReference type="ARBA" id="ARBA00006555"/>
    </source>
</evidence>
<keyword evidence="4" id="KW-1003">Cell membrane</keyword>
<dbReference type="InterPro" id="IPR006260">
    <property type="entry name" value="TonB/TolA_C"/>
</dbReference>
<evidence type="ECO:0000259" key="11">
    <source>
        <dbReference type="PROSITE" id="PS52015"/>
    </source>
</evidence>
<dbReference type="EMBL" id="JAZDQT010000003">
    <property type="protein sequence ID" value="MEE1946577.1"/>
    <property type="molecule type" value="Genomic_DNA"/>
</dbReference>
<keyword evidence="8" id="KW-1133">Transmembrane helix</keyword>
<comment type="caution">
    <text evidence="12">The sequence shown here is derived from an EMBL/GenBank/DDBJ whole genome shotgun (WGS) entry which is preliminary data.</text>
</comment>
<dbReference type="Pfam" id="PF03544">
    <property type="entry name" value="TonB_C"/>
    <property type="match status" value="1"/>
</dbReference>
<accession>A0ABU7IAS9</accession>
<dbReference type="Gene3D" id="3.30.1150.10">
    <property type="match status" value="1"/>
</dbReference>
<keyword evidence="9" id="KW-0472">Membrane</keyword>
<dbReference type="RefSeq" id="WP_330108879.1">
    <property type="nucleotide sequence ID" value="NZ_JAZDQT010000003.1"/>
</dbReference>
<keyword evidence="3" id="KW-0813">Transport</keyword>
<keyword evidence="7" id="KW-0653">Protein transport</keyword>
<comment type="subcellular location">
    <subcellularLocation>
        <location evidence="1">Cell inner membrane</location>
        <topology evidence="1">Single-pass membrane protein</topology>
        <orientation evidence="1">Periplasmic side</orientation>
    </subcellularLocation>
</comment>
<evidence type="ECO:0000313" key="12">
    <source>
        <dbReference type="EMBL" id="MEE1946577.1"/>
    </source>
</evidence>
<dbReference type="SUPFAM" id="SSF74653">
    <property type="entry name" value="TolA/TonB C-terminal domain"/>
    <property type="match status" value="1"/>
</dbReference>